<organism evidence="2 3">
    <name type="scientific">Bugula neritina</name>
    <name type="common">Brown bryozoan</name>
    <name type="synonym">Sertularia neritina</name>
    <dbReference type="NCBI Taxonomy" id="10212"/>
    <lineage>
        <taxon>Eukaryota</taxon>
        <taxon>Metazoa</taxon>
        <taxon>Spiralia</taxon>
        <taxon>Lophotrochozoa</taxon>
        <taxon>Bryozoa</taxon>
        <taxon>Gymnolaemata</taxon>
        <taxon>Cheilostomatida</taxon>
        <taxon>Flustrina</taxon>
        <taxon>Buguloidea</taxon>
        <taxon>Bugulidae</taxon>
        <taxon>Bugula</taxon>
    </lineage>
</organism>
<feature type="compositionally biased region" description="Polar residues" evidence="1">
    <location>
        <begin position="635"/>
        <end position="660"/>
    </location>
</feature>
<reference evidence="2" key="1">
    <citation type="submission" date="2020-06" db="EMBL/GenBank/DDBJ databases">
        <title>Draft genome of Bugula neritina, a colonial animal packing powerful symbionts and potential medicines.</title>
        <authorList>
            <person name="Rayko M."/>
        </authorList>
    </citation>
    <scope>NUCLEOTIDE SEQUENCE [LARGE SCALE GENOMIC DNA]</scope>
    <source>
        <strain evidence="2">Kwan_BN1</strain>
    </source>
</reference>
<feature type="compositionally biased region" description="Acidic residues" evidence="1">
    <location>
        <begin position="689"/>
        <end position="701"/>
    </location>
</feature>
<protein>
    <submittedName>
        <fullName evidence="2">Uncharacterized protein</fullName>
    </submittedName>
</protein>
<gene>
    <name evidence="2" type="ORF">EB796_008319</name>
</gene>
<dbReference type="EMBL" id="VXIV02001362">
    <property type="protein sequence ID" value="KAF6033374.1"/>
    <property type="molecule type" value="Genomic_DNA"/>
</dbReference>
<feature type="compositionally biased region" description="Pro residues" evidence="1">
    <location>
        <begin position="20"/>
        <end position="30"/>
    </location>
</feature>
<evidence type="ECO:0000313" key="3">
    <source>
        <dbReference type="Proteomes" id="UP000593567"/>
    </source>
</evidence>
<feature type="compositionally biased region" description="Low complexity" evidence="1">
    <location>
        <begin position="31"/>
        <end position="65"/>
    </location>
</feature>
<feature type="compositionally biased region" description="Low complexity" evidence="1">
    <location>
        <begin position="610"/>
        <end position="625"/>
    </location>
</feature>
<evidence type="ECO:0000313" key="2">
    <source>
        <dbReference type="EMBL" id="KAF6033374.1"/>
    </source>
</evidence>
<feature type="compositionally biased region" description="Basic and acidic residues" evidence="1">
    <location>
        <begin position="664"/>
        <end position="685"/>
    </location>
</feature>
<name>A0A7J7K5Y6_BUGNE</name>
<keyword evidence="3" id="KW-1185">Reference proteome</keyword>
<evidence type="ECO:0000256" key="1">
    <source>
        <dbReference type="SAM" id="MobiDB-lite"/>
    </source>
</evidence>
<sequence length="1499" mass="168616">MSGYKLSPGKGFGRQEQKPTPEPAPQAAPEPEPEVTPTIRAALELAPEPAPEATPKATPTIRAIPEPAPEATPEPASQAAPEPAPEATPTIREAPEPAPETTPEPESDATSTILAALEPAAEAKLKPVPEAAAGEAAPKQTLTTSSNRSRYDVAQRQRASLGRNNWDYVPQSTACSSHEQYNVIISRLISTLTGCPSQGINVFHNLFKNNSADYLTPLKDMMFYTYDPVAPEEKLLELYTSLNSILENSECQDRNELELTGNILEAQLQKIMDDESFPYVALPLFILTAHLYFLTLQSLVLISSEPRNQEPRNQEAMQPVLVKIREVASQCINYVLTSFSKLLKKRFDGTTAMTLKTFVEPEQARLRGLEGATLPCYKLQTKLIDIYVEHSDVKLGCSRMCEEMNLEDVLKEMQSPAELLREQYLEMKCTELNQVLYKPLESCASWMSLQVNPVSLQETASLEHQIFVYTGGHEIDSFKFNPTKPSRQKKALDSSQSVPLISFDSKVGPPDGLKSFLSNLSDDQYSYVLSAAHTKPESTQWAENVYNLTDRFASAIPTVTIQPVKVTETSNLVIPLTTQSFQRNCPTPTVAIGQARYDRSEDFEEKVPLSSGDSTSTDSSAASSAPCNQSHDKLPTNQEACSSSASTDTVKQASSVTEQFGSEEEARHDSGEEMDSKEPGKKEPVSEEPVSEEPVSEEPVSEEPGRKEPVSEEPVSEELVSEEPGRKEPVNKEPGTNICSLSQLPFVVYDGWMWAEYYISSTTDHQDMSTLMKFSKKLMEGFDELTRQELQAKQYYALNKAANSEATHPDNVAAMSVDELITTISENAVTVETESVATRLAFSTESLGILIGNLANLLDQESPIDLHQCCLLFKNLHFNVNDELRFVLGEMYSSTVTGELFNESCTMIDDFISFLAIYNTLSKEEKLDQLKKKHKAFVFFMRCNTHMNDQIIAIQIVVLAANLYFFTLSELVLLEDTEMEKQHWLDLLDEFLWFSVEEVLRAYTRLWRVRLAAITLPLIAITESEQSNHETSEPRLTLTATLYDGYQEADSKIPIKRVECAQGDLVNTIKRLQSDAAFFRDRYVEYCSKVLDSDLNFPLQSAKCWLKKIYHLRNPKSAFKPKCVTLMNAYSSEVPKVLVWSRVLSEKDLAAFEETYVHVLLDVKDNPFGPLSQFAVNFPESVYAACKVGIIEQMEDVCLFEIACVPDCIETGEFTLRMYKRVNTLISVHKMEGTSGGEKEYLANIHSLRSKVLSVQTDIAECEKLYPVYTTEQGWTETEYQFTRCLEFLAEKNLKIISVDCEVRMLTLINDLRATGAEAELISFATQYWEKFHDVMQHINDIRNGYQSVVLSKLLLMFNNQMVFPTETNTSLTAEYGRQVMQKMSTVEKLHHRLISQCQTYQTKVDKNLLEKVTQGQLLIMHLPRDSIVKLKILISLSNDLLNREEHFVTEIATVMTECRKRKVECEVALSEKRQLQLDKINSVYMATLLLQQNKVSIV</sequence>
<feature type="region of interest" description="Disordered" evidence="1">
    <location>
        <begin position="128"/>
        <end position="156"/>
    </location>
</feature>
<feature type="compositionally biased region" description="Low complexity" evidence="1">
    <location>
        <begin position="73"/>
        <end position="92"/>
    </location>
</feature>
<feature type="compositionally biased region" description="Low complexity" evidence="1">
    <location>
        <begin position="129"/>
        <end position="138"/>
    </location>
</feature>
<feature type="region of interest" description="Disordered" evidence="1">
    <location>
        <begin position="595"/>
        <end position="737"/>
    </location>
</feature>
<dbReference type="Proteomes" id="UP000593567">
    <property type="component" value="Unassembled WGS sequence"/>
</dbReference>
<proteinExistence type="predicted"/>
<feature type="region of interest" description="Disordered" evidence="1">
    <location>
        <begin position="1"/>
        <end position="110"/>
    </location>
</feature>
<accession>A0A7J7K5Y6</accession>
<comment type="caution">
    <text evidence="2">The sequence shown here is derived from an EMBL/GenBank/DDBJ whole genome shotgun (WGS) entry which is preliminary data.</text>
</comment>